<evidence type="ECO:0000256" key="1">
    <source>
        <dbReference type="ARBA" id="ARBA00022801"/>
    </source>
</evidence>
<dbReference type="PANTHER" id="PTHR41814:SF1">
    <property type="entry name" value="CELLULASE"/>
    <property type="match status" value="1"/>
</dbReference>
<proteinExistence type="predicted"/>
<gene>
    <name evidence="2" type="ORF">EZS27_026774</name>
</gene>
<dbReference type="EC" id="3.2.1.172" evidence="2"/>
<name>A0A5J4QPH8_9ZZZZ</name>
<organism evidence="2">
    <name type="scientific">termite gut metagenome</name>
    <dbReference type="NCBI Taxonomy" id="433724"/>
    <lineage>
        <taxon>unclassified sequences</taxon>
        <taxon>metagenomes</taxon>
        <taxon>organismal metagenomes</taxon>
    </lineage>
</organism>
<dbReference type="AlphaFoldDB" id="A0A5J4QPH8"/>
<dbReference type="PANTHER" id="PTHR41814">
    <property type="entry name" value="EXPRESSED PROTEIN"/>
    <property type="match status" value="1"/>
</dbReference>
<reference evidence="2" key="1">
    <citation type="submission" date="2019-03" db="EMBL/GenBank/DDBJ databases">
        <title>Single cell metagenomics reveals metabolic interactions within the superorganism composed of flagellate Streblomastix strix and complex community of Bacteroidetes bacteria on its surface.</title>
        <authorList>
            <person name="Treitli S.C."/>
            <person name="Kolisko M."/>
            <person name="Husnik F."/>
            <person name="Keeling P."/>
            <person name="Hampl V."/>
        </authorList>
    </citation>
    <scope>NUCLEOTIDE SEQUENCE</scope>
    <source>
        <strain evidence="2">STM</strain>
    </source>
</reference>
<dbReference type="InterPro" id="IPR010905">
    <property type="entry name" value="Glyco_hydro_88"/>
</dbReference>
<dbReference type="Pfam" id="PF07470">
    <property type="entry name" value="Glyco_hydro_88"/>
    <property type="match status" value="1"/>
</dbReference>
<dbReference type="SUPFAM" id="SSF48208">
    <property type="entry name" value="Six-hairpin glycosidases"/>
    <property type="match status" value="1"/>
</dbReference>
<dbReference type="EMBL" id="SNRY01002714">
    <property type="protein sequence ID" value="KAA6323826.1"/>
    <property type="molecule type" value="Genomic_DNA"/>
</dbReference>
<keyword evidence="2" id="KW-0326">Glycosidase</keyword>
<accession>A0A5J4QPH8</accession>
<evidence type="ECO:0000313" key="2">
    <source>
        <dbReference type="EMBL" id="KAA6323826.1"/>
    </source>
</evidence>
<dbReference type="GO" id="GO:0102211">
    <property type="term" value="F:unsaturated rhamnogalacturonyl hydrolase activity"/>
    <property type="evidence" value="ECO:0007669"/>
    <property type="project" value="UniProtKB-EC"/>
</dbReference>
<keyword evidence="1 2" id="KW-0378">Hydrolase</keyword>
<sequence length="347" mass="38876">MNDRRNFIKNLSLVLSATAIGGCNTALSDKDTKSSDHLSKVKNAMLAMQRASWEQGTAIQTMIECDDREMLRLMVDEAILRQTPDGRTCMLGSGDNVTDPVAAGYGIIKCYELFGESKYRDAADKLYDYCKRQAPRDAAGTLYHLTTGKELWSDSIYMLPPFLAAYKDYDECIKQIRGYRARLWNEEKKLYSHRWDDEGNRFINIKCWGGGNGWTAASFAIIYELLPVTMTAYRDEIKAYLSELLSGLLAHLRPDGLFYDIVDDPESFVETNLSQMTAFAIFKSVKSGAVGKEYLDAARLMKQGALSKVDDRGYIKDASGSPFFNSPGTSTEAQAFHIMMMAAESKV</sequence>
<dbReference type="InterPro" id="IPR012341">
    <property type="entry name" value="6hp_glycosidase-like_sf"/>
</dbReference>
<dbReference type="PROSITE" id="PS51257">
    <property type="entry name" value="PROKAR_LIPOPROTEIN"/>
    <property type="match status" value="1"/>
</dbReference>
<dbReference type="Gene3D" id="1.50.10.10">
    <property type="match status" value="1"/>
</dbReference>
<protein>
    <submittedName>
        <fullName evidence="2">Unsaturated rhamnogalacturonyl hydrolase YesR</fullName>
        <ecNumber evidence="2">3.2.1.172</ecNumber>
    </submittedName>
</protein>
<dbReference type="GO" id="GO:0005975">
    <property type="term" value="P:carbohydrate metabolic process"/>
    <property type="evidence" value="ECO:0007669"/>
    <property type="project" value="InterPro"/>
</dbReference>
<dbReference type="InterPro" id="IPR008928">
    <property type="entry name" value="6-hairpin_glycosidase_sf"/>
</dbReference>
<comment type="caution">
    <text evidence="2">The sequence shown here is derived from an EMBL/GenBank/DDBJ whole genome shotgun (WGS) entry which is preliminary data.</text>
</comment>